<evidence type="ECO:0000313" key="1">
    <source>
        <dbReference type="EMBL" id="CAH0381192.1"/>
    </source>
</evidence>
<reference evidence="1" key="1">
    <citation type="submission" date="2021-12" db="EMBL/GenBank/DDBJ databases">
        <authorList>
            <person name="King R."/>
        </authorList>
    </citation>
    <scope>NUCLEOTIDE SEQUENCE</scope>
</reference>
<dbReference type="EMBL" id="OU963862">
    <property type="protein sequence ID" value="CAH0381192.1"/>
    <property type="molecule type" value="Genomic_DNA"/>
</dbReference>
<gene>
    <name evidence="1" type="ORF">BEMITA_LOCUS864</name>
</gene>
<dbReference type="Proteomes" id="UP001152759">
    <property type="component" value="Chromosome 1"/>
</dbReference>
<protein>
    <submittedName>
        <fullName evidence="1">Uncharacterized protein</fullName>
    </submittedName>
</protein>
<name>A0A9P0A035_BEMTA</name>
<accession>A0A9P0A035</accession>
<keyword evidence="2" id="KW-1185">Reference proteome</keyword>
<dbReference type="AlphaFoldDB" id="A0A9P0A035"/>
<sequence>MKLRPPELDRANRQCSGLIEIPEFRLLIRAISELISAPDLSLLSRYYFGEVYPLCKEQRYDVHNLLEFELCPGQHHPKSALKVSDRVDGLCFRFCSMLRDSDPPEIEVEKSWVHSGEGYRAELVCLVHGEPDPTTFSKAEQNPTGKVIELSGDGSIVYCKPYHITPSADEGDSRNNRECDTRNYV</sequence>
<evidence type="ECO:0000313" key="2">
    <source>
        <dbReference type="Proteomes" id="UP001152759"/>
    </source>
</evidence>
<proteinExistence type="predicted"/>
<organism evidence="1 2">
    <name type="scientific">Bemisia tabaci</name>
    <name type="common">Sweetpotato whitefly</name>
    <name type="synonym">Aleurodes tabaci</name>
    <dbReference type="NCBI Taxonomy" id="7038"/>
    <lineage>
        <taxon>Eukaryota</taxon>
        <taxon>Metazoa</taxon>
        <taxon>Ecdysozoa</taxon>
        <taxon>Arthropoda</taxon>
        <taxon>Hexapoda</taxon>
        <taxon>Insecta</taxon>
        <taxon>Pterygota</taxon>
        <taxon>Neoptera</taxon>
        <taxon>Paraneoptera</taxon>
        <taxon>Hemiptera</taxon>
        <taxon>Sternorrhyncha</taxon>
        <taxon>Aleyrodoidea</taxon>
        <taxon>Aleyrodidae</taxon>
        <taxon>Aleyrodinae</taxon>
        <taxon>Bemisia</taxon>
    </lineage>
</organism>